<dbReference type="STRING" id="1093900.A0A507AI88"/>
<reference evidence="1 2" key="1">
    <citation type="submission" date="2019-06" db="EMBL/GenBank/DDBJ databases">
        <title>Draft genome sequence of the filamentous fungus Phialemoniopsis curvata isolated from diesel fuel.</title>
        <authorList>
            <person name="Varaljay V.A."/>
            <person name="Lyon W.J."/>
            <person name="Crouch A.L."/>
            <person name="Drake C.E."/>
            <person name="Hollomon J.M."/>
            <person name="Nadeau L.J."/>
            <person name="Nunn H.S."/>
            <person name="Stevenson B.S."/>
            <person name="Bojanowski C.L."/>
            <person name="Crookes-Goodson W.J."/>
        </authorList>
    </citation>
    <scope>NUCLEOTIDE SEQUENCE [LARGE SCALE GENOMIC DNA]</scope>
    <source>
        <strain evidence="1 2">D216</strain>
    </source>
</reference>
<gene>
    <name evidence="1" type="ORF">E0L32_002319</name>
</gene>
<organism evidence="1 2">
    <name type="scientific">Thyridium curvatum</name>
    <dbReference type="NCBI Taxonomy" id="1093900"/>
    <lineage>
        <taxon>Eukaryota</taxon>
        <taxon>Fungi</taxon>
        <taxon>Dikarya</taxon>
        <taxon>Ascomycota</taxon>
        <taxon>Pezizomycotina</taxon>
        <taxon>Sordariomycetes</taxon>
        <taxon>Sordariomycetidae</taxon>
        <taxon>Thyridiales</taxon>
        <taxon>Thyridiaceae</taxon>
        <taxon>Thyridium</taxon>
    </lineage>
</organism>
<protein>
    <submittedName>
        <fullName evidence="1">Uncharacterized protein</fullName>
    </submittedName>
</protein>
<proteinExistence type="predicted"/>
<accession>A0A507AI88</accession>
<dbReference type="RefSeq" id="XP_030988534.1">
    <property type="nucleotide sequence ID" value="XM_031136495.1"/>
</dbReference>
<dbReference type="FunCoup" id="A0A507AI88">
    <property type="interactions" value="5"/>
</dbReference>
<sequence>MGPQEGGAPAAAGSPSSTTLLQSTNLTLRTLPANSYLVHATNCLGVWGFGIAAELGRMYPAARKEYEEFCRAAAENASQRWPPRDALIGRCLVIPPQESDVAKGSPRVSIVCLFTSHGYGRASKVSGKPGRDSPSAILAATRRALVGFREQLDAERGRAEGCLVYSPFFNAGAFKVPWEKTARVIEEEFKGWGGKWLVLTPPK</sequence>
<dbReference type="InParanoid" id="A0A507AI88"/>
<name>A0A507AI88_9PEZI</name>
<dbReference type="OrthoDB" id="2155246at2759"/>
<dbReference type="AlphaFoldDB" id="A0A507AI88"/>
<dbReference type="InterPro" id="IPR043472">
    <property type="entry name" value="Macro_dom-like"/>
</dbReference>
<evidence type="ECO:0000313" key="2">
    <source>
        <dbReference type="Proteomes" id="UP000319257"/>
    </source>
</evidence>
<dbReference type="Proteomes" id="UP000319257">
    <property type="component" value="Unassembled WGS sequence"/>
</dbReference>
<dbReference type="SUPFAM" id="SSF52949">
    <property type="entry name" value="Macro domain-like"/>
    <property type="match status" value="1"/>
</dbReference>
<comment type="caution">
    <text evidence="1">The sequence shown here is derived from an EMBL/GenBank/DDBJ whole genome shotgun (WGS) entry which is preliminary data.</text>
</comment>
<evidence type="ECO:0000313" key="1">
    <source>
        <dbReference type="EMBL" id="TPX06823.1"/>
    </source>
</evidence>
<dbReference type="GeneID" id="41969766"/>
<keyword evidence="2" id="KW-1185">Reference proteome</keyword>
<dbReference type="EMBL" id="SKBQ01000009">
    <property type="protein sequence ID" value="TPX06823.1"/>
    <property type="molecule type" value="Genomic_DNA"/>
</dbReference>
<dbReference type="Gene3D" id="3.40.220.10">
    <property type="entry name" value="Leucine Aminopeptidase, subunit E, domain 1"/>
    <property type="match status" value="1"/>
</dbReference>